<evidence type="ECO:0000313" key="5">
    <source>
        <dbReference type="EMBL" id="PNR53088.1"/>
    </source>
</evidence>
<keyword evidence="1" id="KW-0547">Nucleotide-binding</keyword>
<protein>
    <recommendedName>
        <fullName evidence="4">AAA+ ATPase domain-containing protein</fullName>
    </recommendedName>
</protein>
<dbReference type="PANTHER" id="PTHR23077">
    <property type="entry name" value="AAA-FAMILY ATPASE"/>
    <property type="match status" value="1"/>
</dbReference>
<dbReference type="FunFam" id="3.40.50.300:FF:000661">
    <property type="entry name" value="calmodulin-interacting protein 111 isoform X1"/>
    <property type="match status" value="1"/>
</dbReference>
<dbReference type="InterPro" id="IPR003959">
    <property type="entry name" value="ATPase_AAA_core"/>
</dbReference>
<evidence type="ECO:0000259" key="4">
    <source>
        <dbReference type="SMART" id="SM00382"/>
    </source>
</evidence>
<dbReference type="Gene3D" id="3.40.50.300">
    <property type="entry name" value="P-loop containing nucleotide triphosphate hydrolases"/>
    <property type="match status" value="2"/>
</dbReference>
<feature type="domain" description="AAA+ ATPase" evidence="4">
    <location>
        <begin position="414"/>
        <end position="549"/>
    </location>
</feature>
<dbReference type="PaxDb" id="3218-PP1S53_157V6.1"/>
<dbReference type="PROSITE" id="PS00674">
    <property type="entry name" value="AAA"/>
    <property type="match status" value="2"/>
</dbReference>
<dbReference type="Gramene" id="Pp3c6_25280V3.1">
    <property type="protein sequence ID" value="Pp3c6_25280V3.1"/>
    <property type="gene ID" value="Pp3c6_25280"/>
</dbReference>
<name>A0A2K1KH39_PHYPA</name>
<dbReference type="CDD" id="cd19511">
    <property type="entry name" value="RecA-like_CDC48_r2-like"/>
    <property type="match status" value="1"/>
</dbReference>
<evidence type="ECO:0000256" key="1">
    <source>
        <dbReference type="ARBA" id="ARBA00022741"/>
    </source>
</evidence>
<dbReference type="Pfam" id="PF00004">
    <property type="entry name" value="AAA"/>
    <property type="match status" value="2"/>
</dbReference>
<dbReference type="InterPro" id="IPR041569">
    <property type="entry name" value="AAA_lid_3"/>
</dbReference>
<feature type="domain" description="AAA+ ATPase" evidence="4">
    <location>
        <begin position="747"/>
        <end position="886"/>
    </location>
</feature>
<organism evidence="5">
    <name type="scientific">Physcomitrium patens</name>
    <name type="common">Spreading-leaved earth moss</name>
    <name type="synonym">Physcomitrella patens</name>
    <dbReference type="NCBI Taxonomy" id="3218"/>
    <lineage>
        <taxon>Eukaryota</taxon>
        <taxon>Viridiplantae</taxon>
        <taxon>Streptophyta</taxon>
        <taxon>Embryophyta</taxon>
        <taxon>Bryophyta</taxon>
        <taxon>Bryophytina</taxon>
        <taxon>Bryopsida</taxon>
        <taxon>Funariidae</taxon>
        <taxon>Funariales</taxon>
        <taxon>Funariaceae</taxon>
        <taxon>Physcomitrium</taxon>
    </lineage>
</organism>
<reference evidence="5 7" key="1">
    <citation type="journal article" date="2008" name="Science">
        <title>The Physcomitrella genome reveals evolutionary insights into the conquest of land by plants.</title>
        <authorList>
            <person name="Rensing S."/>
            <person name="Lang D."/>
            <person name="Zimmer A."/>
            <person name="Terry A."/>
            <person name="Salamov A."/>
            <person name="Shapiro H."/>
            <person name="Nishiyama T."/>
            <person name="Perroud P.-F."/>
            <person name="Lindquist E."/>
            <person name="Kamisugi Y."/>
            <person name="Tanahashi T."/>
            <person name="Sakakibara K."/>
            <person name="Fujita T."/>
            <person name="Oishi K."/>
            <person name="Shin-I T."/>
            <person name="Kuroki Y."/>
            <person name="Toyoda A."/>
            <person name="Suzuki Y."/>
            <person name="Hashimoto A."/>
            <person name="Yamaguchi K."/>
            <person name="Sugano A."/>
            <person name="Kohara Y."/>
            <person name="Fujiyama A."/>
            <person name="Anterola A."/>
            <person name="Aoki S."/>
            <person name="Ashton N."/>
            <person name="Barbazuk W.B."/>
            <person name="Barker E."/>
            <person name="Bennetzen J."/>
            <person name="Bezanilla M."/>
            <person name="Blankenship R."/>
            <person name="Cho S.H."/>
            <person name="Dutcher S."/>
            <person name="Estelle M."/>
            <person name="Fawcett J.A."/>
            <person name="Gundlach H."/>
            <person name="Hanada K."/>
            <person name="Heyl A."/>
            <person name="Hicks K.A."/>
            <person name="Hugh J."/>
            <person name="Lohr M."/>
            <person name="Mayer K."/>
            <person name="Melkozernov A."/>
            <person name="Murata T."/>
            <person name="Nelson D."/>
            <person name="Pils B."/>
            <person name="Prigge M."/>
            <person name="Reiss B."/>
            <person name="Renner T."/>
            <person name="Rombauts S."/>
            <person name="Rushton P."/>
            <person name="Sanderfoot A."/>
            <person name="Schween G."/>
            <person name="Shiu S.-H."/>
            <person name="Stueber K."/>
            <person name="Theodoulou F.L."/>
            <person name="Tu H."/>
            <person name="Van de Peer Y."/>
            <person name="Verrier P.J."/>
            <person name="Waters E."/>
            <person name="Wood A."/>
            <person name="Yang L."/>
            <person name="Cove D."/>
            <person name="Cuming A."/>
            <person name="Hasebe M."/>
            <person name="Lucas S."/>
            <person name="Mishler D.B."/>
            <person name="Reski R."/>
            <person name="Grigoriev I."/>
            <person name="Quatrano R.S."/>
            <person name="Boore J.L."/>
        </authorList>
    </citation>
    <scope>NUCLEOTIDE SEQUENCE [LARGE SCALE GENOMIC DNA]</scope>
    <source>
        <strain evidence="6 7">cv. Gransden 2004</strain>
    </source>
</reference>
<dbReference type="RefSeq" id="XP_024379013.1">
    <property type="nucleotide sequence ID" value="XM_024523245.2"/>
</dbReference>
<dbReference type="EMBL" id="ABEU02000006">
    <property type="protein sequence ID" value="PNR53088.1"/>
    <property type="molecule type" value="Genomic_DNA"/>
</dbReference>
<keyword evidence="7" id="KW-1185">Reference proteome</keyword>
<dbReference type="SUPFAM" id="SSF52540">
    <property type="entry name" value="P-loop containing nucleoside triphosphate hydrolases"/>
    <property type="match status" value="2"/>
</dbReference>
<dbReference type="SMART" id="SM00382">
    <property type="entry name" value="AAA"/>
    <property type="match status" value="2"/>
</dbReference>
<dbReference type="AlphaFoldDB" id="A0A2K1KH39"/>
<dbReference type="GO" id="GO:0016887">
    <property type="term" value="F:ATP hydrolysis activity"/>
    <property type="evidence" value="ECO:0000318"/>
    <property type="project" value="GO_Central"/>
</dbReference>
<evidence type="ECO:0000313" key="6">
    <source>
        <dbReference type="EnsemblPlants" id="Pp3c6_25280V3.1"/>
    </source>
</evidence>
<reference evidence="5 7" key="2">
    <citation type="journal article" date="2018" name="Plant J.">
        <title>The Physcomitrella patens chromosome-scale assembly reveals moss genome structure and evolution.</title>
        <authorList>
            <person name="Lang D."/>
            <person name="Ullrich K.K."/>
            <person name="Murat F."/>
            <person name="Fuchs J."/>
            <person name="Jenkins J."/>
            <person name="Haas F.B."/>
            <person name="Piednoel M."/>
            <person name="Gundlach H."/>
            <person name="Van Bel M."/>
            <person name="Meyberg R."/>
            <person name="Vives C."/>
            <person name="Morata J."/>
            <person name="Symeonidi A."/>
            <person name="Hiss M."/>
            <person name="Muchero W."/>
            <person name="Kamisugi Y."/>
            <person name="Saleh O."/>
            <person name="Blanc G."/>
            <person name="Decker E.L."/>
            <person name="van Gessel N."/>
            <person name="Grimwood J."/>
            <person name="Hayes R.D."/>
            <person name="Graham S.W."/>
            <person name="Gunter L.E."/>
            <person name="McDaniel S.F."/>
            <person name="Hoernstein S.N.W."/>
            <person name="Larsson A."/>
            <person name="Li F.W."/>
            <person name="Perroud P.F."/>
            <person name="Phillips J."/>
            <person name="Ranjan P."/>
            <person name="Rokshar D.S."/>
            <person name="Rothfels C.J."/>
            <person name="Schneider L."/>
            <person name="Shu S."/>
            <person name="Stevenson D.W."/>
            <person name="Thummler F."/>
            <person name="Tillich M."/>
            <person name="Villarreal Aguilar J.C."/>
            <person name="Widiez T."/>
            <person name="Wong G.K."/>
            <person name="Wymore A."/>
            <person name="Zhang Y."/>
            <person name="Zimmer A.D."/>
            <person name="Quatrano R.S."/>
            <person name="Mayer K.F.X."/>
            <person name="Goodstein D."/>
            <person name="Casacuberta J.M."/>
            <person name="Vandepoele K."/>
            <person name="Reski R."/>
            <person name="Cuming A.C."/>
            <person name="Tuskan G.A."/>
            <person name="Maumus F."/>
            <person name="Salse J."/>
            <person name="Schmutz J."/>
            <person name="Rensing S.A."/>
        </authorList>
    </citation>
    <scope>NUCLEOTIDE SEQUENCE [LARGE SCALE GENOMIC DNA]</scope>
    <source>
        <strain evidence="6 7">cv. Gransden 2004</strain>
    </source>
</reference>
<keyword evidence="2" id="KW-0067">ATP-binding</keyword>
<dbReference type="GeneID" id="112283901"/>
<dbReference type="OMA" id="SECTHLA"/>
<dbReference type="InterPro" id="IPR003960">
    <property type="entry name" value="ATPase_AAA_CS"/>
</dbReference>
<gene>
    <name evidence="6" type="primary">LOC112283901</name>
    <name evidence="5" type="ORF">PHYPA_009463</name>
</gene>
<dbReference type="STRING" id="3218.A0A2K1KH39"/>
<evidence type="ECO:0000313" key="7">
    <source>
        <dbReference type="Proteomes" id="UP000006727"/>
    </source>
</evidence>
<dbReference type="FunCoup" id="A0A2K1KH39">
    <property type="interactions" value="969"/>
</dbReference>
<dbReference type="Pfam" id="PF26429">
    <property type="entry name" value="DPBB_CI111"/>
    <property type="match status" value="1"/>
</dbReference>
<dbReference type="Pfam" id="PF17862">
    <property type="entry name" value="AAA_lid_3"/>
    <property type="match status" value="2"/>
</dbReference>
<dbReference type="Gene3D" id="1.10.8.60">
    <property type="match status" value="2"/>
</dbReference>
<reference evidence="6" key="3">
    <citation type="submission" date="2020-12" db="UniProtKB">
        <authorList>
            <consortium name="EnsemblPlants"/>
        </authorList>
    </citation>
    <scope>IDENTIFICATION</scope>
</reference>
<feature type="compositionally biased region" description="Polar residues" evidence="3">
    <location>
        <begin position="236"/>
        <end position="246"/>
    </location>
</feature>
<dbReference type="FunFam" id="3.40.50.300:FF:001985">
    <property type="entry name" value="Chromosome 9, whole genome shotgun sequence"/>
    <property type="match status" value="1"/>
</dbReference>
<dbReference type="GO" id="GO:0005737">
    <property type="term" value="C:cytoplasm"/>
    <property type="evidence" value="ECO:0000318"/>
    <property type="project" value="GO_Central"/>
</dbReference>
<dbReference type="FunFam" id="1.10.8.60:FF:000280">
    <property type="entry name" value="Spermatogenesis associated 5"/>
    <property type="match status" value="1"/>
</dbReference>
<dbReference type="PANTHER" id="PTHR23077:SF27">
    <property type="entry name" value="ATPASE FAMILY GENE 2 PROTEIN HOMOLOG A"/>
    <property type="match status" value="1"/>
</dbReference>
<dbReference type="GO" id="GO:0042273">
    <property type="term" value="P:ribosomal large subunit biogenesis"/>
    <property type="evidence" value="ECO:0000318"/>
    <property type="project" value="GO_Central"/>
</dbReference>
<dbReference type="OrthoDB" id="27435at2759"/>
<dbReference type="EnsemblPlants" id="Pp3c6_25280V3.2">
    <property type="protein sequence ID" value="Pp3c6_25280V3.2"/>
    <property type="gene ID" value="Pp3c6_25280"/>
</dbReference>
<dbReference type="Proteomes" id="UP000006727">
    <property type="component" value="Chromosome 6"/>
</dbReference>
<evidence type="ECO:0000256" key="2">
    <source>
        <dbReference type="ARBA" id="ARBA00022840"/>
    </source>
</evidence>
<dbReference type="InterPro" id="IPR058958">
    <property type="entry name" value="DPBB_CI111"/>
</dbReference>
<dbReference type="Gramene" id="Pp3c6_25280V3.2">
    <property type="protein sequence ID" value="Pp3c6_25280V3.2"/>
    <property type="gene ID" value="Pp3c6_25280"/>
</dbReference>
<accession>A0A2K1KH39</accession>
<dbReference type="KEGG" id="ppp:112283901"/>
<dbReference type="InterPro" id="IPR003593">
    <property type="entry name" value="AAA+_ATPase"/>
</dbReference>
<dbReference type="InterPro" id="IPR050168">
    <property type="entry name" value="AAA_ATPase_domain"/>
</dbReference>
<proteinExistence type="predicted"/>
<dbReference type="EnsemblPlants" id="Pp3c6_25280V3.1">
    <property type="protein sequence ID" value="Pp3c6_25280V3.1"/>
    <property type="gene ID" value="Pp3c6_25280"/>
</dbReference>
<sequence>MKEVKGAIVGGSLQSQICTVAASDVESSSSARLWMSEEAMVSARITTGCLVAVSLRELDSDGSLDVKALASLINLSSSYFSVEVPSTLKSNSAGNVFAVAEVWPSRKLVRFGVRLSKHVATSLGNPRQGSSIFLNPISVGQNTSKGDNTSIHRLSAEISECTHLALQWCPPLENSILPSTPLPPPSPVFKTPTSSNKRKPRICTGASPSPFQDRDQFKNSPSPSPVSKGDSRRLESSPSFSNQEDSKCFTSNMGNIAAVRSFFECDRSNGMSLIELFAERWLCGRYLMRGSLLSLPVCGCDCFFVVVRIETPSDSTILEDSGVGPFSLSSLPIYKVTHKTKITLIGPPGAKSTPQSEGQQIQPLVEGDKPAGKVSEEVHYTSLGGLEQEIEGIKQIVRFSLLQPELLAGYGLPPHRGILLYGPPGTGKSTLARAAACEAGVPLFAINGPDVVSQFYGESEEALRAVFTAAEEAAPSVVVIDEVDAIAPARKEGSEELAQRMVGALLKLMDEGGNKRVLVIAATNRPDTLDPALRRPGRFDKEIEIGVPTSKGRHEILRSLLSKMRHSLQDSEILELAAGTHGFVGADLSSLCHEAALSALRRSIQLKPKVSSSSTFASPTKSQSHNVINFAHNNGNAEVSSEKIDASATSVGSLCTALESVQLNSEMPQISEGFCGIREAGLTVDLDDFEAAKTRVRPSAMREVMLEIPKSRWADIGGMEDVKQQLQEAVIWPQKHGDRLTTIGARPIRGVLLYGPPGCSKTLLARACASEAGLNFIAVKGPELFSKWVGESEKAVQSLFARARTAAPSIVFFDEIDALAVARSSGDTGGLSVGDRVMSQLLTEMDGLKRSTGVTVIAATNRPDIIDPALLRPGRFDRQLYVGPPDEASREEIFKIQLRNTPYSPLVNLGTLAARTPSYTGADISAVCRVAAMAALEEDLNAVQVEAHHFDMALAEVVPSNPGPSPEFFTKYNRGLFHAVSKG</sequence>
<evidence type="ECO:0000256" key="3">
    <source>
        <dbReference type="SAM" id="MobiDB-lite"/>
    </source>
</evidence>
<feature type="region of interest" description="Disordered" evidence="3">
    <location>
        <begin position="179"/>
        <end position="246"/>
    </location>
</feature>
<dbReference type="GO" id="GO:0005524">
    <property type="term" value="F:ATP binding"/>
    <property type="evidence" value="ECO:0007669"/>
    <property type="project" value="UniProtKB-KW"/>
</dbReference>
<dbReference type="InterPro" id="IPR027417">
    <property type="entry name" value="P-loop_NTPase"/>
</dbReference>